<dbReference type="Pfam" id="PF04655">
    <property type="entry name" value="APH_6_hur"/>
    <property type="match status" value="1"/>
</dbReference>
<gene>
    <name evidence="1" type="ORF">EAO74_23385</name>
</gene>
<dbReference type="InterPro" id="IPR011009">
    <property type="entry name" value="Kinase-like_dom_sf"/>
</dbReference>
<keyword evidence="1" id="KW-0808">Transferase</keyword>
<comment type="caution">
    <text evidence="1">The sequence shown here is derived from an EMBL/GenBank/DDBJ whole genome shotgun (WGS) entry which is preliminary data.</text>
</comment>
<dbReference type="GO" id="GO:0019748">
    <property type="term" value="P:secondary metabolic process"/>
    <property type="evidence" value="ECO:0007669"/>
    <property type="project" value="InterPro"/>
</dbReference>
<name>A0A652KIL4_9ACTN</name>
<accession>A0A652KIL4</accession>
<dbReference type="EMBL" id="RDBM01000037">
    <property type="protein sequence ID" value="TXS23533.1"/>
    <property type="molecule type" value="Genomic_DNA"/>
</dbReference>
<dbReference type="RefSeq" id="WP_147984700.1">
    <property type="nucleotide sequence ID" value="NZ_RDBM01000037.1"/>
</dbReference>
<sequence>MIDVPDDLAVNLRDHKGAAGREFAVALPGLAGRFLEEWGLRPDGDVMCGMCALVVPVVREADGLGAALKLQMVDAETVDEPVALRVWGAADAGVVGLLEHDAATGTMLLERLDERRPLTGLADAREAVRVLAESLARLVRVPAPPGMRRLADEAARMLAETPGAAAALEDADERRLLLDCAAAVREVAGEPGDRLLHWDLHYANILAGRAEEGRADEWVALDPKPLAGDPGFELFPALDQRFDASEVRWRFDLLCGVLELDRERARAWTLGRVLQNALWGIRRGRPRLFADHAEIARQLLGRD</sequence>
<dbReference type="AlphaFoldDB" id="A0A652KIL4"/>
<reference evidence="1" key="1">
    <citation type="submission" date="2018-10" db="EMBL/GenBank/DDBJ databases">
        <authorList>
            <person name="Hariharan J."/>
            <person name="Choudoir M.J."/>
            <person name="Diebold P."/>
            <person name="Panke-Buisse K."/>
            <person name="Campbell A.N."/>
            <person name="Buckley D.H."/>
        </authorList>
    </citation>
    <scope>NUCLEOTIDE SEQUENCE</scope>
    <source>
        <strain evidence="1">Gb1</strain>
    </source>
</reference>
<organism evidence="1">
    <name type="scientific">Streptomyces sp. gb1(2016)</name>
    <dbReference type="NCBI Taxonomy" id="1828321"/>
    <lineage>
        <taxon>Bacteria</taxon>
        <taxon>Bacillati</taxon>
        <taxon>Actinomycetota</taxon>
        <taxon>Actinomycetes</taxon>
        <taxon>Kitasatosporales</taxon>
        <taxon>Streptomycetaceae</taxon>
        <taxon>Streptomyces</taxon>
    </lineage>
</organism>
<dbReference type="GO" id="GO:0016773">
    <property type="term" value="F:phosphotransferase activity, alcohol group as acceptor"/>
    <property type="evidence" value="ECO:0007669"/>
    <property type="project" value="InterPro"/>
</dbReference>
<protein>
    <submittedName>
        <fullName evidence="1">Hydroxyurea phosphotransferase</fullName>
    </submittedName>
</protein>
<proteinExistence type="predicted"/>
<evidence type="ECO:0000313" key="1">
    <source>
        <dbReference type="EMBL" id="TXS23533.1"/>
    </source>
</evidence>
<dbReference type="InterPro" id="IPR006748">
    <property type="entry name" value="NH2Glyco/OHUrea_AB-resist_kin"/>
</dbReference>
<dbReference type="SUPFAM" id="SSF56112">
    <property type="entry name" value="Protein kinase-like (PK-like)"/>
    <property type="match status" value="1"/>
</dbReference>